<dbReference type="AlphaFoldDB" id="X1RL58"/>
<comment type="caution">
    <text evidence="1">The sequence shown here is derived from an EMBL/GenBank/DDBJ whole genome shotgun (WGS) entry which is preliminary data.</text>
</comment>
<gene>
    <name evidence="1" type="ORF">S06H3_60322</name>
</gene>
<dbReference type="EMBL" id="BARV01039335">
    <property type="protein sequence ID" value="GAI56284.1"/>
    <property type="molecule type" value="Genomic_DNA"/>
</dbReference>
<evidence type="ECO:0000313" key="1">
    <source>
        <dbReference type="EMBL" id="GAI56284.1"/>
    </source>
</evidence>
<proteinExistence type="predicted"/>
<organism evidence="1">
    <name type="scientific">marine sediment metagenome</name>
    <dbReference type="NCBI Taxonomy" id="412755"/>
    <lineage>
        <taxon>unclassified sequences</taxon>
        <taxon>metagenomes</taxon>
        <taxon>ecological metagenomes</taxon>
    </lineage>
</organism>
<accession>X1RL58</accession>
<reference evidence="1" key="1">
    <citation type="journal article" date="2014" name="Front. Microbiol.">
        <title>High frequency of phylogenetically diverse reductive dehalogenase-homologous genes in deep subseafloor sedimentary metagenomes.</title>
        <authorList>
            <person name="Kawai M."/>
            <person name="Futagami T."/>
            <person name="Toyoda A."/>
            <person name="Takaki Y."/>
            <person name="Nishi S."/>
            <person name="Hori S."/>
            <person name="Arai W."/>
            <person name="Tsubouchi T."/>
            <person name="Morono Y."/>
            <person name="Uchiyama I."/>
            <person name="Ito T."/>
            <person name="Fujiyama A."/>
            <person name="Inagaki F."/>
            <person name="Takami H."/>
        </authorList>
    </citation>
    <scope>NUCLEOTIDE SEQUENCE</scope>
    <source>
        <strain evidence="1">Expedition CK06-06</strain>
    </source>
</reference>
<sequence>MDAPEGMKKAIAQLRKDTDDMIKRLRDEIKASLTARQKRMAEQRRTE</sequence>
<name>X1RL58_9ZZZZ</name>
<protein>
    <submittedName>
        <fullName evidence="1">Uncharacterized protein</fullName>
    </submittedName>
</protein>